<evidence type="ECO:0008006" key="5">
    <source>
        <dbReference type="Google" id="ProtNLM"/>
    </source>
</evidence>
<feature type="signal peptide" evidence="2">
    <location>
        <begin position="1"/>
        <end position="26"/>
    </location>
</feature>
<feature type="region of interest" description="Disordered" evidence="1">
    <location>
        <begin position="194"/>
        <end position="249"/>
    </location>
</feature>
<feature type="compositionally biased region" description="Polar residues" evidence="1">
    <location>
        <begin position="223"/>
        <end position="235"/>
    </location>
</feature>
<protein>
    <recommendedName>
        <fullName evidence="5">Htaa domain-containing protein</fullName>
    </recommendedName>
</protein>
<evidence type="ECO:0000256" key="1">
    <source>
        <dbReference type="SAM" id="MobiDB-lite"/>
    </source>
</evidence>
<dbReference type="Proteomes" id="UP000280298">
    <property type="component" value="Chromosome"/>
</dbReference>
<dbReference type="OrthoDB" id="4172157at2"/>
<feature type="chain" id="PRO_5019050861" description="Htaa domain-containing protein" evidence="2">
    <location>
        <begin position="27"/>
        <end position="315"/>
    </location>
</feature>
<proteinExistence type="predicted"/>
<accession>A0A3S9MHK4</accession>
<sequence>MAKRPGAASVTGGVLLALMCPGAATAQDGDAFTREVSGGYASWNTAPTEFDDQGVALDVTEPAVRGSADRAWFPATGGGAAAETGDADVELGGSALLASSAATRPLPLGGLRLRLDGDAGALYARTAVDGTSRELALADVRSGAAPVVRTSGVTWTGLRASLTQDGAALLSEWSGAEFAAGDAFGVLDLTVGTGDGTAEAAPEETPRPTPTAPGEKPAAATPQRASTTPSATVTHPTLAPGAEQQVTGTGFEPGEVVLVAIDDDTRYQAVADEAGRISRTFPVYGTATEGAHTVELSTVAGKRAAVADFGVRARA</sequence>
<reference evidence="3 4" key="1">
    <citation type="journal article" date="2019" name="Int. J. Syst. Evol. Microbiol.">
        <title>Streptomyces cyaneochromogenes sp. nov., a blue pigment-producing actinomycete from manganese-contaminated soil.</title>
        <authorList>
            <person name="Tang X."/>
            <person name="Zhao J."/>
            <person name="Li K."/>
            <person name="Chen Z."/>
            <person name="Sun Y."/>
            <person name="Gao J."/>
        </authorList>
    </citation>
    <scope>NUCLEOTIDE SEQUENCE [LARGE SCALE GENOMIC DNA]</scope>
    <source>
        <strain evidence="3 4">MK-45</strain>
    </source>
</reference>
<keyword evidence="4" id="KW-1185">Reference proteome</keyword>
<name>A0A3S9MHK4_9ACTN</name>
<keyword evidence="2" id="KW-0732">Signal</keyword>
<dbReference type="KEGG" id="scya:EJ357_38750"/>
<dbReference type="EMBL" id="CP034539">
    <property type="protein sequence ID" value="AZQ38656.1"/>
    <property type="molecule type" value="Genomic_DNA"/>
</dbReference>
<evidence type="ECO:0000256" key="2">
    <source>
        <dbReference type="SAM" id="SignalP"/>
    </source>
</evidence>
<gene>
    <name evidence="3" type="ORF">EJ357_38750</name>
</gene>
<organism evidence="3 4">
    <name type="scientific">Streptomyces cyaneochromogenes</name>
    <dbReference type="NCBI Taxonomy" id="2496836"/>
    <lineage>
        <taxon>Bacteria</taxon>
        <taxon>Bacillati</taxon>
        <taxon>Actinomycetota</taxon>
        <taxon>Actinomycetes</taxon>
        <taxon>Kitasatosporales</taxon>
        <taxon>Streptomycetaceae</taxon>
        <taxon>Streptomyces</taxon>
    </lineage>
</organism>
<dbReference type="AlphaFoldDB" id="A0A3S9MHK4"/>
<evidence type="ECO:0000313" key="4">
    <source>
        <dbReference type="Proteomes" id="UP000280298"/>
    </source>
</evidence>
<evidence type="ECO:0000313" key="3">
    <source>
        <dbReference type="EMBL" id="AZQ38656.1"/>
    </source>
</evidence>
<dbReference type="RefSeq" id="WP_126396310.1">
    <property type="nucleotide sequence ID" value="NZ_CP034539.1"/>
</dbReference>